<keyword evidence="3" id="KW-1185">Reference proteome</keyword>
<gene>
    <name evidence="2" type="ORF">LTRI10_LOCUS43994</name>
</gene>
<dbReference type="GO" id="GO:0016747">
    <property type="term" value="F:acyltransferase activity, transferring groups other than amino-acyl groups"/>
    <property type="evidence" value="ECO:0007669"/>
    <property type="project" value="TreeGrafter"/>
</dbReference>
<dbReference type="SUPFAM" id="SSF52777">
    <property type="entry name" value="CoA-dependent acyltransferases"/>
    <property type="match status" value="1"/>
</dbReference>
<protein>
    <submittedName>
        <fullName evidence="2">Uncharacterized protein</fullName>
    </submittedName>
</protein>
<organism evidence="2 3">
    <name type="scientific">Linum trigynum</name>
    <dbReference type="NCBI Taxonomy" id="586398"/>
    <lineage>
        <taxon>Eukaryota</taxon>
        <taxon>Viridiplantae</taxon>
        <taxon>Streptophyta</taxon>
        <taxon>Embryophyta</taxon>
        <taxon>Tracheophyta</taxon>
        <taxon>Spermatophyta</taxon>
        <taxon>Magnoliopsida</taxon>
        <taxon>eudicotyledons</taxon>
        <taxon>Gunneridae</taxon>
        <taxon>Pentapetalae</taxon>
        <taxon>rosids</taxon>
        <taxon>fabids</taxon>
        <taxon>Malpighiales</taxon>
        <taxon>Linaceae</taxon>
        <taxon>Linum</taxon>
    </lineage>
</organism>
<comment type="similarity">
    <text evidence="1">Belongs to the plant acyltransferase family.</text>
</comment>
<evidence type="ECO:0000313" key="3">
    <source>
        <dbReference type="Proteomes" id="UP001497516"/>
    </source>
</evidence>
<evidence type="ECO:0000313" key="2">
    <source>
        <dbReference type="EMBL" id="CAL1404111.1"/>
    </source>
</evidence>
<dbReference type="EMBL" id="OZ034820">
    <property type="protein sequence ID" value="CAL1404111.1"/>
    <property type="molecule type" value="Genomic_DNA"/>
</dbReference>
<proteinExistence type="inferred from homology"/>
<name>A0AAV2G0G6_9ROSI</name>
<reference evidence="2 3" key="1">
    <citation type="submission" date="2024-04" db="EMBL/GenBank/DDBJ databases">
        <authorList>
            <person name="Fracassetti M."/>
        </authorList>
    </citation>
    <scope>NUCLEOTIDE SEQUENCE [LARGE SCALE GENOMIC DNA]</scope>
</reference>
<dbReference type="Gene3D" id="3.30.559.10">
    <property type="entry name" value="Chloramphenicol acetyltransferase-like domain"/>
    <property type="match status" value="2"/>
</dbReference>
<sequence length="469" mass="51526">MAKFAITIKSSTIVKPSAQTWTGRMSLSELDMTGAISHVDTLYFYAKPTVPQNDAVLVDRLRHALSQTLVPFYPLAGRLDPIGGGRLELDCNAMGVEFIVAEAETVSLEALGVGDLARSRGTKFQPLVPEVNYALPMKEWPLLLVQLTKLGCGGMCLCFNMSHIPADGLSGLHFLNEWARVARGEGIGTMPFHDRKVLRAGEPPLGRQPSFDPAEFQRPPVMLPDVGCTDDNGNGAGGPSDEITVARLKLSKTKLLLLKEMANKGNPNRPYSTYETLTAHTWRCACKARKLKPNQPTAVGVYVDVRRRLNPPLPDAYLGDAVFGVKAISLSGDLVNEPLGFAAETIREAVEKVDGEFLSSAVEYLKHQPDLTKFQDSHEVDGVRDDGEHHEEPFYGMPNLVVSSWLRLPLLGLDFGFGKEVYMDTTFDFDGDATLSHSQDGDGSVVLAICFRSDHVDEFERLFYDDIIV</sequence>
<dbReference type="Pfam" id="PF02458">
    <property type="entry name" value="Transferase"/>
    <property type="match status" value="1"/>
</dbReference>
<dbReference type="AlphaFoldDB" id="A0AAV2G0G6"/>
<dbReference type="InterPro" id="IPR050317">
    <property type="entry name" value="Plant_Fungal_Acyltransferase"/>
</dbReference>
<evidence type="ECO:0000256" key="1">
    <source>
        <dbReference type="ARBA" id="ARBA00009861"/>
    </source>
</evidence>
<dbReference type="PANTHER" id="PTHR31642">
    <property type="entry name" value="TRICHOTHECENE 3-O-ACETYLTRANSFERASE"/>
    <property type="match status" value="1"/>
</dbReference>
<dbReference type="PANTHER" id="PTHR31642:SF324">
    <property type="entry name" value="SPERMIDINE HYDROXYCINNAMOYL TRANSFERASE"/>
    <property type="match status" value="1"/>
</dbReference>
<accession>A0AAV2G0G6</accession>
<dbReference type="InterPro" id="IPR023213">
    <property type="entry name" value="CAT-like_dom_sf"/>
</dbReference>
<dbReference type="Proteomes" id="UP001497516">
    <property type="component" value="Chromosome 7"/>
</dbReference>